<evidence type="ECO:0000313" key="1">
    <source>
        <dbReference type="EMBL" id="CAG8661827.1"/>
    </source>
</evidence>
<name>A0A9N9H8P9_9GLOM</name>
<feature type="non-terminal residue" evidence="1">
    <location>
        <position position="1"/>
    </location>
</feature>
<organism evidence="1 2">
    <name type="scientific">Diversispora eburnea</name>
    <dbReference type="NCBI Taxonomy" id="1213867"/>
    <lineage>
        <taxon>Eukaryota</taxon>
        <taxon>Fungi</taxon>
        <taxon>Fungi incertae sedis</taxon>
        <taxon>Mucoromycota</taxon>
        <taxon>Glomeromycotina</taxon>
        <taxon>Glomeromycetes</taxon>
        <taxon>Diversisporales</taxon>
        <taxon>Diversisporaceae</taxon>
        <taxon>Diversispora</taxon>
    </lineage>
</organism>
<protein>
    <submittedName>
        <fullName evidence="1">5306_t:CDS:1</fullName>
    </submittedName>
</protein>
<gene>
    <name evidence="1" type="ORF">DEBURN_LOCUS11783</name>
</gene>
<dbReference type="AlphaFoldDB" id="A0A9N9H8P9"/>
<proteinExistence type="predicted"/>
<dbReference type="EMBL" id="CAJVPK010008592">
    <property type="protein sequence ID" value="CAG8661827.1"/>
    <property type="molecule type" value="Genomic_DNA"/>
</dbReference>
<dbReference type="Proteomes" id="UP000789706">
    <property type="component" value="Unassembled WGS sequence"/>
</dbReference>
<accession>A0A9N9H8P9</accession>
<evidence type="ECO:0000313" key="2">
    <source>
        <dbReference type="Proteomes" id="UP000789706"/>
    </source>
</evidence>
<comment type="caution">
    <text evidence="1">The sequence shown here is derived from an EMBL/GenBank/DDBJ whole genome shotgun (WGS) entry which is preliminary data.</text>
</comment>
<dbReference type="OrthoDB" id="2389172at2759"/>
<sequence length="54" mass="5644">KGIIDKISPLLAKKKKNTPNTDGMDEITDGMAGLSINKAIVKGISQGIQAVHAI</sequence>
<keyword evidence="2" id="KW-1185">Reference proteome</keyword>
<reference evidence="1" key="1">
    <citation type="submission" date="2021-06" db="EMBL/GenBank/DDBJ databases">
        <authorList>
            <person name="Kallberg Y."/>
            <person name="Tangrot J."/>
            <person name="Rosling A."/>
        </authorList>
    </citation>
    <scope>NUCLEOTIDE SEQUENCE</scope>
    <source>
        <strain evidence="1">AZ414A</strain>
    </source>
</reference>